<evidence type="ECO:0000256" key="5">
    <source>
        <dbReference type="SAM" id="Phobius"/>
    </source>
</evidence>
<comment type="subcellular location">
    <subcellularLocation>
        <location evidence="1">Membrane</location>
        <topology evidence="1">Multi-pass membrane protein</topology>
    </subcellularLocation>
</comment>
<evidence type="ECO:0000256" key="3">
    <source>
        <dbReference type="ARBA" id="ARBA00022989"/>
    </source>
</evidence>
<evidence type="ECO:0000313" key="6">
    <source>
        <dbReference type="EMBL" id="KAB2443665.1"/>
    </source>
</evidence>
<reference evidence="6 7" key="1">
    <citation type="submission" date="2019-10" db="EMBL/GenBank/DDBJ databases">
        <title>Bacillus from the desert of Cuatro Cinegas, Coahuila.</title>
        <authorList>
            <person name="Olmedo-Alvarez G."/>
            <person name="Saldana S."/>
            <person name="Barcelo D."/>
        </authorList>
    </citation>
    <scope>NUCLEOTIDE SEQUENCE [LARGE SCALE GENOMIC DNA]</scope>
    <source>
        <strain evidence="6 7">CH155b_5T</strain>
    </source>
</reference>
<accession>A0A7V7V5I7</accession>
<dbReference type="RefSeq" id="WP_151625957.1">
    <property type="nucleotide sequence ID" value="NZ_WBPG01000014.1"/>
</dbReference>
<evidence type="ECO:0000256" key="1">
    <source>
        <dbReference type="ARBA" id="ARBA00004141"/>
    </source>
</evidence>
<keyword evidence="2 5" id="KW-0812">Transmembrane</keyword>
<dbReference type="AlphaFoldDB" id="A0A7V7V5I7"/>
<dbReference type="EMBL" id="WBPG01000014">
    <property type="protein sequence ID" value="KAB2443665.1"/>
    <property type="molecule type" value="Genomic_DNA"/>
</dbReference>
<comment type="caution">
    <text evidence="6">The sequence shown here is derived from an EMBL/GenBank/DDBJ whole genome shotgun (WGS) entry which is preliminary data.</text>
</comment>
<dbReference type="Proteomes" id="UP000470409">
    <property type="component" value="Unassembled WGS sequence"/>
</dbReference>
<evidence type="ECO:0000256" key="2">
    <source>
        <dbReference type="ARBA" id="ARBA00022692"/>
    </source>
</evidence>
<evidence type="ECO:0000313" key="7">
    <source>
        <dbReference type="Proteomes" id="UP000470409"/>
    </source>
</evidence>
<feature type="transmembrane region" description="Helical" evidence="5">
    <location>
        <begin position="42"/>
        <end position="61"/>
    </location>
</feature>
<sequence length="114" mass="12432">MDILIWILQGLLGAAFLMAGLGKTFGSKMHKEAFKKWQLPQWFRVVTGLVELVAAVLLIAGFLQKDLVLYGALMIVAIGIGGLLTHIRVKDSMKESMPIIVLGVLGLVLTLFVL</sequence>
<dbReference type="InterPro" id="IPR032808">
    <property type="entry name" value="DoxX"/>
</dbReference>
<name>A0A7V7V5I7_9BACI</name>
<organism evidence="6 7">
    <name type="scientific">Bacillus luti</name>
    <dbReference type="NCBI Taxonomy" id="2026191"/>
    <lineage>
        <taxon>Bacteria</taxon>
        <taxon>Bacillati</taxon>
        <taxon>Bacillota</taxon>
        <taxon>Bacilli</taxon>
        <taxon>Bacillales</taxon>
        <taxon>Bacillaceae</taxon>
        <taxon>Bacillus</taxon>
        <taxon>Bacillus cereus group</taxon>
    </lineage>
</organism>
<proteinExistence type="predicted"/>
<dbReference type="GO" id="GO:0016020">
    <property type="term" value="C:membrane"/>
    <property type="evidence" value="ECO:0007669"/>
    <property type="project" value="UniProtKB-SubCell"/>
</dbReference>
<gene>
    <name evidence="6" type="ORF">F8163_11445</name>
</gene>
<protein>
    <submittedName>
        <fullName evidence="6">DoxX family protein</fullName>
    </submittedName>
</protein>
<evidence type="ECO:0000256" key="4">
    <source>
        <dbReference type="ARBA" id="ARBA00023136"/>
    </source>
</evidence>
<keyword evidence="3 5" id="KW-1133">Transmembrane helix</keyword>
<dbReference type="Pfam" id="PF13564">
    <property type="entry name" value="DoxX_2"/>
    <property type="match status" value="1"/>
</dbReference>
<feature type="transmembrane region" description="Helical" evidence="5">
    <location>
        <begin position="67"/>
        <end position="84"/>
    </location>
</feature>
<feature type="transmembrane region" description="Helical" evidence="5">
    <location>
        <begin position="96"/>
        <end position="113"/>
    </location>
</feature>
<keyword evidence="4 5" id="KW-0472">Membrane</keyword>
<feature type="transmembrane region" description="Helical" evidence="5">
    <location>
        <begin position="6"/>
        <end position="22"/>
    </location>
</feature>